<comment type="caution">
    <text evidence="3">The sequence shown here is derived from an EMBL/GenBank/DDBJ whole genome shotgun (WGS) entry which is preliminary data.</text>
</comment>
<dbReference type="InterPro" id="IPR011008">
    <property type="entry name" value="Dimeric_a/b-barrel"/>
</dbReference>
<dbReference type="Proteomes" id="UP000216429">
    <property type="component" value="Unassembled WGS sequence"/>
</dbReference>
<dbReference type="PANTHER" id="PTHR33606">
    <property type="entry name" value="PROTEIN YCII"/>
    <property type="match status" value="1"/>
</dbReference>
<dbReference type="PANTHER" id="PTHR33606:SF3">
    <property type="entry name" value="PROTEIN YCII"/>
    <property type="match status" value="1"/>
</dbReference>
<dbReference type="RefSeq" id="WP_094815560.1">
    <property type="nucleotide sequence ID" value="NZ_NEVU01000003.1"/>
</dbReference>
<evidence type="ECO:0000313" key="3">
    <source>
        <dbReference type="EMBL" id="OZI71654.1"/>
    </source>
</evidence>
<accession>A0A261VBX8</accession>
<name>A0A261VBX8_9BORD</name>
<dbReference type="Pfam" id="PF03795">
    <property type="entry name" value="YCII"/>
    <property type="match status" value="1"/>
</dbReference>
<organism evidence="3 4">
    <name type="scientific">Bordetella genomosp. 12</name>
    <dbReference type="NCBI Taxonomy" id="463035"/>
    <lineage>
        <taxon>Bacteria</taxon>
        <taxon>Pseudomonadati</taxon>
        <taxon>Pseudomonadota</taxon>
        <taxon>Betaproteobacteria</taxon>
        <taxon>Burkholderiales</taxon>
        <taxon>Alcaligenaceae</taxon>
        <taxon>Bordetella</taxon>
    </lineage>
</organism>
<gene>
    <name evidence="3" type="ORF">CAL22_17795</name>
</gene>
<comment type="similarity">
    <text evidence="1">Belongs to the YciI family.</text>
</comment>
<evidence type="ECO:0000313" key="4">
    <source>
        <dbReference type="Proteomes" id="UP000216429"/>
    </source>
</evidence>
<dbReference type="OrthoDB" id="2293521at2"/>
<dbReference type="AlphaFoldDB" id="A0A261VBX8"/>
<proteinExistence type="inferred from homology"/>
<dbReference type="Gene3D" id="3.30.70.1060">
    <property type="entry name" value="Dimeric alpha+beta barrel"/>
    <property type="match status" value="1"/>
</dbReference>
<dbReference type="SUPFAM" id="SSF54909">
    <property type="entry name" value="Dimeric alpha+beta barrel"/>
    <property type="match status" value="1"/>
</dbReference>
<sequence>MQFIVLCRMRDPLDAETQRKRLELRPAHIERAAKFQAMGKLLIGGMIKDTHENPAGSGAIWNVDSLQELEGILADDPWRVSGVWHDIEIVPFRVAEHFLNH</sequence>
<dbReference type="EMBL" id="NEVU01000003">
    <property type="protein sequence ID" value="OZI71654.1"/>
    <property type="molecule type" value="Genomic_DNA"/>
</dbReference>
<dbReference type="InterPro" id="IPR005545">
    <property type="entry name" value="YCII"/>
</dbReference>
<feature type="domain" description="YCII-related" evidence="2">
    <location>
        <begin position="1"/>
        <end position="93"/>
    </location>
</feature>
<evidence type="ECO:0000256" key="1">
    <source>
        <dbReference type="ARBA" id="ARBA00007689"/>
    </source>
</evidence>
<evidence type="ECO:0000259" key="2">
    <source>
        <dbReference type="Pfam" id="PF03795"/>
    </source>
</evidence>
<dbReference type="InterPro" id="IPR051807">
    <property type="entry name" value="Sec-metab_biosynth-assoc"/>
</dbReference>
<keyword evidence="4" id="KW-1185">Reference proteome</keyword>
<protein>
    <recommendedName>
        <fullName evidence="2">YCII-related domain-containing protein</fullName>
    </recommendedName>
</protein>
<reference evidence="4" key="1">
    <citation type="submission" date="2017-05" db="EMBL/GenBank/DDBJ databases">
        <title>Complete and WGS of Bordetella genogroups.</title>
        <authorList>
            <person name="Spilker T."/>
            <person name="Lipuma J."/>
        </authorList>
    </citation>
    <scope>NUCLEOTIDE SEQUENCE [LARGE SCALE GENOMIC DNA]</scope>
    <source>
        <strain evidence="4">AU6712</strain>
    </source>
</reference>